<comment type="caution">
    <text evidence="7">The sequence shown here is derived from an EMBL/GenBank/DDBJ whole genome shotgun (WGS) entry which is preliminary data.</text>
</comment>
<keyword evidence="8" id="KW-1185">Reference proteome</keyword>
<accession>A0A397HUY8</accession>
<organism evidence="7 8">
    <name type="scientific">Diversispora epigaea</name>
    <dbReference type="NCBI Taxonomy" id="1348612"/>
    <lineage>
        <taxon>Eukaryota</taxon>
        <taxon>Fungi</taxon>
        <taxon>Fungi incertae sedis</taxon>
        <taxon>Mucoromycota</taxon>
        <taxon>Glomeromycotina</taxon>
        <taxon>Glomeromycetes</taxon>
        <taxon>Diversisporales</taxon>
        <taxon>Diversisporaceae</taxon>
        <taxon>Diversispora</taxon>
    </lineage>
</organism>
<feature type="transmembrane region" description="Helical" evidence="6">
    <location>
        <begin position="6"/>
        <end position="26"/>
    </location>
</feature>
<keyword evidence="5 6" id="KW-0472">Membrane</keyword>
<evidence type="ECO:0000256" key="1">
    <source>
        <dbReference type="ARBA" id="ARBA00004370"/>
    </source>
</evidence>
<dbReference type="OrthoDB" id="2802411at2759"/>
<dbReference type="GO" id="GO:0016020">
    <property type="term" value="C:membrane"/>
    <property type="evidence" value="ECO:0007669"/>
    <property type="project" value="UniProtKB-SubCell"/>
</dbReference>
<dbReference type="Pfam" id="PF01679">
    <property type="entry name" value="Pmp3"/>
    <property type="match status" value="1"/>
</dbReference>
<name>A0A397HUY8_9GLOM</name>
<dbReference type="PANTHER" id="PTHR21659:SF42">
    <property type="entry name" value="UPF0057 MEMBRANE PROTEIN ZK632.10-RELATED"/>
    <property type="match status" value="1"/>
</dbReference>
<feature type="transmembrane region" description="Helical" evidence="6">
    <location>
        <begin position="113"/>
        <end position="130"/>
    </location>
</feature>
<comment type="similarity">
    <text evidence="2">Belongs to the UPF0057 (PMP3) family.</text>
</comment>
<gene>
    <name evidence="7" type="ORF">Glove_303g136</name>
</gene>
<evidence type="ECO:0000313" key="7">
    <source>
        <dbReference type="EMBL" id="RHZ67051.1"/>
    </source>
</evidence>
<dbReference type="EMBL" id="PQFF01000277">
    <property type="protein sequence ID" value="RHZ67051.1"/>
    <property type="molecule type" value="Genomic_DNA"/>
</dbReference>
<proteinExistence type="inferred from homology"/>
<dbReference type="Proteomes" id="UP000266861">
    <property type="component" value="Unassembled WGS sequence"/>
</dbReference>
<dbReference type="InterPro" id="IPR000612">
    <property type="entry name" value="PMP3"/>
</dbReference>
<dbReference type="STRING" id="1348612.A0A397HUY8"/>
<evidence type="ECO:0000256" key="3">
    <source>
        <dbReference type="ARBA" id="ARBA00022692"/>
    </source>
</evidence>
<sequence>MAELQSIIIGVVGVITVVTPIIVAIVEIKKKSGEKSSNDSTDNECGKSINYGSVERGINGGKSSNYYRETGIVSFADYESLSSIGNVERGLNEGNETDCFESFKKILVMVLKLYFQLIFAIILPPLSVFLTEQKNKSRSTLINIFLTIFGYIPGIIHAFYIICENLKYFEILLITISYEVRKEIPKEVTDVALWKIIERVRKIYKHFTTIDNEDEKLFYIEGGLDTPNSYVVNCISGTIIVDSLLIC</sequence>
<evidence type="ECO:0000256" key="6">
    <source>
        <dbReference type="SAM" id="Phobius"/>
    </source>
</evidence>
<comment type="subcellular location">
    <subcellularLocation>
        <location evidence="1">Membrane</location>
    </subcellularLocation>
</comment>
<evidence type="ECO:0000256" key="5">
    <source>
        <dbReference type="ARBA" id="ARBA00023136"/>
    </source>
</evidence>
<evidence type="ECO:0008006" key="9">
    <source>
        <dbReference type="Google" id="ProtNLM"/>
    </source>
</evidence>
<evidence type="ECO:0000256" key="4">
    <source>
        <dbReference type="ARBA" id="ARBA00022989"/>
    </source>
</evidence>
<dbReference type="PANTHER" id="PTHR21659">
    <property type="entry name" value="HYDROPHOBIC PROTEIN RCI2 LOW TEMPERATURE AND SALT RESPONSIVE PROTEIN LTI6 -RELATED"/>
    <property type="match status" value="1"/>
</dbReference>
<protein>
    <recommendedName>
        <fullName evidence="9">Stress response RCI peptide</fullName>
    </recommendedName>
</protein>
<evidence type="ECO:0000256" key="2">
    <source>
        <dbReference type="ARBA" id="ARBA00009530"/>
    </source>
</evidence>
<keyword evidence="3 6" id="KW-0812">Transmembrane</keyword>
<feature type="transmembrane region" description="Helical" evidence="6">
    <location>
        <begin position="142"/>
        <end position="163"/>
    </location>
</feature>
<dbReference type="AlphaFoldDB" id="A0A397HUY8"/>
<reference evidence="7 8" key="1">
    <citation type="submission" date="2018-08" db="EMBL/GenBank/DDBJ databases">
        <title>Genome and evolution of the arbuscular mycorrhizal fungus Diversispora epigaea (formerly Glomus versiforme) and its bacterial endosymbionts.</title>
        <authorList>
            <person name="Sun X."/>
            <person name="Fei Z."/>
            <person name="Harrison M."/>
        </authorList>
    </citation>
    <scope>NUCLEOTIDE SEQUENCE [LARGE SCALE GENOMIC DNA]</scope>
    <source>
        <strain evidence="7 8">IT104</strain>
    </source>
</reference>
<keyword evidence="4 6" id="KW-1133">Transmembrane helix</keyword>
<evidence type="ECO:0000313" key="8">
    <source>
        <dbReference type="Proteomes" id="UP000266861"/>
    </source>
</evidence>